<gene>
    <name evidence="1" type="ORF">OCBIM_22038292mg</name>
</gene>
<sequence length="76" mass="8795">MIIIKGSNHVISISLGMVQYSKLPQFIWTFKRVEGCFIGNLLARNLSLSLYLYLTHVTLKIRVSVTIMDNYNYLIQ</sequence>
<dbReference type="AlphaFoldDB" id="A0A0L8G837"/>
<accession>A0A0L8G837</accession>
<reference evidence="1" key="1">
    <citation type="submission" date="2015-07" db="EMBL/GenBank/DDBJ databases">
        <title>MeaNS - Measles Nucleotide Surveillance Program.</title>
        <authorList>
            <person name="Tran T."/>
            <person name="Druce J."/>
        </authorList>
    </citation>
    <scope>NUCLEOTIDE SEQUENCE</scope>
    <source>
        <strain evidence="1">UCB-OBI-ISO-001</strain>
        <tissue evidence="1">Gonad</tissue>
    </source>
</reference>
<evidence type="ECO:0000313" key="1">
    <source>
        <dbReference type="EMBL" id="KOF73181.1"/>
    </source>
</evidence>
<proteinExistence type="predicted"/>
<organism evidence="1">
    <name type="scientific">Octopus bimaculoides</name>
    <name type="common">California two-spotted octopus</name>
    <dbReference type="NCBI Taxonomy" id="37653"/>
    <lineage>
        <taxon>Eukaryota</taxon>
        <taxon>Metazoa</taxon>
        <taxon>Spiralia</taxon>
        <taxon>Lophotrochozoa</taxon>
        <taxon>Mollusca</taxon>
        <taxon>Cephalopoda</taxon>
        <taxon>Coleoidea</taxon>
        <taxon>Octopodiformes</taxon>
        <taxon>Octopoda</taxon>
        <taxon>Incirrata</taxon>
        <taxon>Octopodidae</taxon>
        <taxon>Octopus</taxon>
    </lineage>
</organism>
<name>A0A0L8G837_OCTBM</name>
<dbReference type="EMBL" id="KQ423260">
    <property type="protein sequence ID" value="KOF73181.1"/>
    <property type="molecule type" value="Genomic_DNA"/>
</dbReference>
<protein>
    <submittedName>
        <fullName evidence="1">Uncharacterized protein</fullName>
    </submittedName>
</protein>